<keyword evidence="12" id="KW-1185">Reference proteome</keyword>
<dbReference type="EMBL" id="JAZHXJ010000619">
    <property type="protein sequence ID" value="KAL1855749.1"/>
    <property type="molecule type" value="Genomic_DNA"/>
</dbReference>
<evidence type="ECO:0000256" key="4">
    <source>
        <dbReference type="ARBA" id="ARBA00022763"/>
    </source>
</evidence>
<dbReference type="InterPro" id="IPR013178">
    <property type="entry name" value="Histone_AcTrfase_Rtt109/CBP"/>
</dbReference>
<keyword evidence="4" id="KW-0227">DNA damage</keyword>
<evidence type="ECO:0000256" key="6">
    <source>
        <dbReference type="ARBA" id="ARBA00023015"/>
    </source>
</evidence>
<reference evidence="11 12" key="1">
    <citation type="journal article" date="2024" name="Commun. Biol.">
        <title>Comparative genomic analysis of thermophilic fungi reveals convergent evolutionary adaptations and gene losses.</title>
        <authorList>
            <person name="Steindorff A.S."/>
            <person name="Aguilar-Pontes M.V."/>
            <person name="Robinson A.J."/>
            <person name="Andreopoulos B."/>
            <person name="LaButti K."/>
            <person name="Kuo A."/>
            <person name="Mondo S."/>
            <person name="Riley R."/>
            <person name="Otillar R."/>
            <person name="Haridas S."/>
            <person name="Lipzen A."/>
            <person name="Grimwood J."/>
            <person name="Schmutz J."/>
            <person name="Clum A."/>
            <person name="Reid I.D."/>
            <person name="Moisan M.C."/>
            <person name="Butler G."/>
            <person name="Nguyen T.T.M."/>
            <person name="Dewar K."/>
            <person name="Conant G."/>
            <person name="Drula E."/>
            <person name="Henrissat B."/>
            <person name="Hansel C."/>
            <person name="Singer S."/>
            <person name="Hutchinson M.I."/>
            <person name="de Vries R.P."/>
            <person name="Natvig D.O."/>
            <person name="Powell A.J."/>
            <person name="Tsang A."/>
            <person name="Grigoriev I.V."/>
        </authorList>
    </citation>
    <scope>NUCLEOTIDE SEQUENCE [LARGE SCALE GENOMIC DNA]</scope>
    <source>
        <strain evidence="11 12">ATCC 24622</strain>
    </source>
</reference>
<evidence type="ECO:0000256" key="1">
    <source>
        <dbReference type="ARBA" id="ARBA00004123"/>
    </source>
</evidence>
<evidence type="ECO:0000256" key="3">
    <source>
        <dbReference type="ARBA" id="ARBA00022679"/>
    </source>
</evidence>
<keyword evidence="5" id="KW-0007">Acetylation</keyword>
<comment type="caution">
    <text evidence="11">The sequence shown here is derived from an EMBL/GenBank/DDBJ whole genome shotgun (WGS) entry which is preliminary data.</text>
</comment>
<sequence length="541" mass="59151">MTASASVLGAAQPRAETDSLLLERLASVLPEGSKFGIYHLSTPPTRTEALYSAPPNERPDKTFRENHFLAVSADVGDPPKPTLVLGLEIFVFSTAFCTTLFVSKADSTGYLQLLGLPRTAPSPVREITTAFVEFLVRHRRRHGVPTVVNLFARAQAQYLFPGSVENKGKHVLDDRGLVKWWCRVLNPLVEGDDDAGDAPPVNVKGYLVVPGLDAYETRAFLPRPSSHATHTTAATRWTLGHPLETISHYTSERAWVPPRCLIPRYPDDPKSRFRDELDEEAISWRKDTGAWKSVKSLDQFWEMMAFRQECSSGRLTGFLWIVFDAKQGRGGRSSSPDEAPSQGVRATTKSAEEKGIPKKSRKKKQKKKKKLTGPIIPRQPRAKTRARSRLENLPVSTAYYYWPPQGRGERIVDESDYKRIVELLLHLDFSTLVKAAASTRRWVSEVGVGGSWGREVVGTRKLSVAAATSGRSGDTGAAGPAVTNLSGLIKRKRPAPSAEAEGQGTACQPGLDRSTAGAAATSTAPVNVLGAGLVRKKPKPS</sequence>
<feature type="compositionally biased region" description="Basic residues" evidence="10">
    <location>
        <begin position="357"/>
        <end position="371"/>
    </location>
</feature>
<dbReference type="PROSITE" id="PS51728">
    <property type="entry name" value="RTT109_HAT"/>
    <property type="match status" value="1"/>
</dbReference>
<evidence type="ECO:0000313" key="12">
    <source>
        <dbReference type="Proteomes" id="UP001586593"/>
    </source>
</evidence>
<evidence type="ECO:0000313" key="11">
    <source>
        <dbReference type="EMBL" id="KAL1855749.1"/>
    </source>
</evidence>
<gene>
    <name evidence="11" type="ORF">VTK73DRAFT_8514</name>
</gene>
<accession>A0ABR3W8D2</accession>
<dbReference type="EC" id="2.3.1.48" evidence="2"/>
<comment type="catalytic activity">
    <reaction evidence="9">
        <text>L-lysyl-[histone] + acetyl-CoA = N(6)-acetyl-L-lysyl-[histone] + CoA + H(+)</text>
        <dbReference type="Rhea" id="RHEA:21992"/>
        <dbReference type="Rhea" id="RHEA-COMP:9845"/>
        <dbReference type="Rhea" id="RHEA-COMP:11338"/>
        <dbReference type="ChEBI" id="CHEBI:15378"/>
        <dbReference type="ChEBI" id="CHEBI:29969"/>
        <dbReference type="ChEBI" id="CHEBI:57287"/>
        <dbReference type="ChEBI" id="CHEBI:57288"/>
        <dbReference type="ChEBI" id="CHEBI:61930"/>
        <dbReference type="EC" id="2.3.1.48"/>
    </reaction>
    <physiologicalReaction direction="left-to-right" evidence="9">
        <dbReference type="Rhea" id="RHEA:21993"/>
    </physiologicalReaction>
</comment>
<dbReference type="PANTHER" id="PTHR31571:SF2">
    <property type="entry name" value="HISTONE ACETYLTRANSFERASE RTT109"/>
    <property type="match status" value="1"/>
</dbReference>
<keyword evidence="6" id="KW-0805">Transcription regulation</keyword>
<feature type="region of interest" description="Disordered" evidence="10">
    <location>
        <begin position="329"/>
        <end position="388"/>
    </location>
</feature>
<evidence type="ECO:0000256" key="10">
    <source>
        <dbReference type="SAM" id="MobiDB-lite"/>
    </source>
</evidence>
<name>A0ABR3W8D2_9PEZI</name>
<keyword evidence="3" id="KW-0808">Transferase</keyword>
<evidence type="ECO:0000256" key="9">
    <source>
        <dbReference type="ARBA" id="ARBA00048940"/>
    </source>
</evidence>
<dbReference type="PANTHER" id="PTHR31571">
    <property type="entry name" value="ALTERED INHERITANCE OF MITOCHONDRIA PROTEIN 6"/>
    <property type="match status" value="1"/>
</dbReference>
<evidence type="ECO:0000256" key="2">
    <source>
        <dbReference type="ARBA" id="ARBA00013184"/>
    </source>
</evidence>
<dbReference type="Pfam" id="PF08214">
    <property type="entry name" value="HAT_KAT11"/>
    <property type="match status" value="1"/>
</dbReference>
<evidence type="ECO:0000256" key="7">
    <source>
        <dbReference type="ARBA" id="ARBA00023163"/>
    </source>
</evidence>
<organism evidence="11 12">
    <name type="scientific">Phialemonium thermophilum</name>
    <dbReference type="NCBI Taxonomy" id="223376"/>
    <lineage>
        <taxon>Eukaryota</taxon>
        <taxon>Fungi</taxon>
        <taxon>Dikarya</taxon>
        <taxon>Ascomycota</taxon>
        <taxon>Pezizomycotina</taxon>
        <taxon>Sordariomycetes</taxon>
        <taxon>Sordariomycetidae</taxon>
        <taxon>Cephalothecales</taxon>
        <taxon>Cephalothecaceae</taxon>
        <taxon>Phialemonium</taxon>
    </lineage>
</organism>
<dbReference type="Proteomes" id="UP001586593">
    <property type="component" value="Unassembled WGS sequence"/>
</dbReference>
<dbReference type="SMART" id="SM01250">
    <property type="entry name" value="KAT11"/>
    <property type="match status" value="1"/>
</dbReference>
<evidence type="ECO:0000256" key="8">
    <source>
        <dbReference type="ARBA" id="ARBA00023242"/>
    </source>
</evidence>
<keyword evidence="7" id="KW-0804">Transcription</keyword>
<evidence type="ECO:0000256" key="5">
    <source>
        <dbReference type="ARBA" id="ARBA00022990"/>
    </source>
</evidence>
<protein>
    <recommendedName>
        <fullName evidence="2">histone acetyltransferase</fullName>
        <ecNumber evidence="2">2.3.1.48</ecNumber>
    </recommendedName>
</protein>
<feature type="region of interest" description="Disordered" evidence="10">
    <location>
        <begin position="491"/>
        <end position="522"/>
    </location>
</feature>
<keyword evidence="8" id="KW-0539">Nucleus</keyword>
<dbReference type="InterPro" id="IPR051236">
    <property type="entry name" value="HAT_RTT109-like"/>
</dbReference>
<proteinExistence type="predicted"/>
<dbReference type="InterPro" id="IPR016849">
    <property type="entry name" value="Rtt109"/>
</dbReference>
<comment type="subcellular location">
    <subcellularLocation>
        <location evidence="1">Nucleus</location>
    </subcellularLocation>
</comment>